<accession>A0A1Y2CIJ4</accession>
<organism evidence="1 2">
    <name type="scientific">Neocallimastix californiae</name>
    <dbReference type="NCBI Taxonomy" id="1754190"/>
    <lineage>
        <taxon>Eukaryota</taxon>
        <taxon>Fungi</taxon>
        <taxon>Fungi incertae sedis</taxon>
        <taxon>Chytridiomycota</taxon>
        <taxon>Chytridiomycota incertae sedis</taxon>
        <taxon>Neocallimastigomycetes</taxon>
        <taxon>Neocallimastigales</taxon>
        <taxon>Neocallimastigaceae</taxon>
        <taxon>Neocallimastix</taxon>
    </lineage>
</organism>
<reference evidence="1 2" key="1">
    <citation type="submission" date="2016-08" db="EMBL/GenBank/DDBJ databases">
        <title>A Parts List for Fungal Cellulosomes Revealed by Comparative Genomics.</title>
        <authorList>
            <consortium name="DOE Joint Genome Institute"/>
            <person name="Haitjema C.H."/>
            <person name="Gilmore S.P."/>
            <person name="Henske J.K."/>
            <person name="Solomon K.V."/>
            <person name="De Groot R."/>
            <person name="Kuo A."/>
            <person name="Mondo S.J."/>
            <person name="Salamov A.A."/>
            <person name="Labutti K."/>
            <person name="Zhao Z."/>
            <person name="Chiniquy J."/>
            <person name="Barry K."/>
            <person name="Brewer H.M."/>
            <person name="Purvine S.O."/>
            <person name="Wright A.T."/>
            <person name="Boxma B."/>
            <person name="Van Alen T."/>
            <person name="Hackstein J.H."/>
            <person name="Baker S.E."/>
            <person name="Grigoriev I.V."/>
            <person name="O'Malley M.A."/>
        </authorList>
    </citation>
    <scope>NUCLEOTIDE SEQUENCE [LARGE SCALE GENOMIC DNA]</scope>
    <source>
        <strain evidence="1 2">G1</strain>
    </source>
</reference>
<dbReference type="SUPFAM" id="SSF48403">
    <property type="entry name" value="Ankyrin repeat"/>
    <property type="match status" value="1"/>
</dbReference>
<dbReference type="InterPro" id="IPR036770">
    <property type="entry name" value="Ankyrin_rpt-contain_sf"/>
</dbReference>
<dbReference type="SMART" id="SM00248">
    <property type="entry name" value="ANK"/>
    <property type="match status" value="4"/>
</dbReference>
<gene>
    <name evidence="1" type="ORF">LY90DRAFT_509178</name>
</gene>
<name>A0A1Y2CIJ4_9FUNG</name>
<dbReference type="InterPro" id="IPR002110">
    <property type="entry name" value="Ankyrin_rpt"/>
</dbReference>
<dbReference type="EMBL" id="MCOG01000106">
    <property type="protein sequence ID" value="ORY46727.1"/>
    <property type="molecule type" value="Genomic_DNA"/>
</dbReference>
<evidence type="ECO:0000313" key="2">
    <source>
        <dbReference type="Proteomes" id="UP000193920"/>
    </source>
</evidence>
<dbReference type="Gene3D" id="1.25.40.20">
    <property type="entry name" value="Ankyrin repeat-containing domain"/>
    <property type="match status" value="1"/>
</dbReference>
<dbReference type="Proteomes" id="UP000193920">
    <property type="component" value="Unassembled WGS sequence"/>
</dbReference>
<protein>
    <submittedName>
        <fullName evidence="1">Uncharacterized protein</fullName>
    </submittedName>
</protein>
<dbReference type="OrthoDB" id="5406014at2759"/>
<dbReference type="STRING" id="1754190.A0A1Y2CIJ4"/>
<sequence>MSLQEFESKILNYLKNNDEKCMNFINYNKNFIQEYYNVKDNSLAVKNFLSKLKYVLMDLTNFKLVDKVLGHPAFRDIYKVFRESDILIRACQHAKNKKLVEWLLTKDIDLYVQDSEGKTALMHASEHYQLLFAVDKLIQGSGDHIHITDNNGNTALFYSIRDALIKMLKANFDLNHINNDNENIFLYCCKADKFKSFDLLLDLDIDFNLVNNVGKTGAINYIGNFVTEGNFLLYKNTAFTLQELVKAGCDFNVIIDDDEDYVSAHYILSNCEDIDLSVENKFDISASLLSEFINKNIFDRLQYHKNRNKSRFSYESLMKLLRNNKTFDSSFIDSNNVKMFKQFRYCPSFNTPVIQQWFLEFLYPNIGAEYYYVSTSKKLIV</sequence>
<keyword evidence="2" id="KW-1185">Reference proteome</keyword>
<evidence type="ECO:0000313" key="1">
    <source>
        <dbReference type="EMBL" id="ORY46727.1"/>
    </source>
</evidence>
<dbReference type="AlphaFoldDB" id="A0A1Y2CIJ4"/>
<dbReference type="Pfam" id="PF12796">
    <property type="entry name" value="Ank_2"/>
    <property type="match status" value="1"/>
</dbReference>
<proteinExistence type="predicted"/>
<comment type="caution">
    <text evidence="1">The sequence shown here is derived from an EMBL/GenBank/DDBJ whole genome shotgun (WGS) entry which is preliminary data.</text>
</comment>